<reference evidence="2" key="1">
    <citation type="journal article" date="2024" name="Proc. Natl. Acad. Sci. U.S.A.">
        <title>Extraordinary preservation of gene collinearity over three hundred million years revealed in homosporous lycophytes.</title>
        <authorList>
            <person name="Li C."/>
            <person name="Wickell D."/>
            <person name="Kuo L.Y."/>
            <person name="Chen X."/>
            <person name="Nie B."/>
            <person name="Liao X."/>
            <person name="Peng D."/>
            <person name="Ji J."/>
            <person name="Jenkins J."/>
            <person name="Williams M."/>
            <person name="Shu S."/>
            <person name="Plott C."/>
            <person name="Barry K."/>
            <person name="Rajasekar S."/>
            <person name="Grimwood J."/>
            <person name="Han X."/>
            <person name="Sun S."/>
            <person name="Hou Z."/>
            <person name="He W."/>
            <person name="Dai G."/>
            <person name="Sun C."/>
            <person name="Schmutz J."/>
            <person name="Leebens-Mack J.H."/>
            <person name="Li F.W."/>
            <person name="Wang L."/>
        </authorList>
    </citation>
    <scope>NUCLEOTIDE SEQUENCE [LARGE SCALE GENOMIC DNA]</scope>
    <source>
        <strain evidence="2">cv. PW_Plant_1</strain>
    </source>
</reference>
<gene>
    <name evidence="1" type="ORF">O6H91_08G096000</name>
</gene>
<evidence type="ECO:0000313" key="1">
    <source>
        <dbReference type="EMBL" id="KAJ7547631.1"/>
    </source>
</evidence>
<dbReference type="Proteomes" id="UP001162992">
    <property type="component" value="Chromosome 8"/>
</dbReference>
<evidence type="ECO:0000313" key="2">
    <source>
        <dbReference type="Proteomes" id="UP001162992"/>
    </source>
</evidence>
<organism evidence="1 2">
    <name type="scientific">Diphasiastrum complanatum</name>
    <name type="common">Issler's clubmoss</name>
    <name type="synonym">Lycopodium complanatum</name>
    <dbReference type="NCBI Taxonomy" id="34168"/>
    <lineage>
        <taxon>Eukaryota</taxon>
        <taxon>Viridiplantae</taxon>
        <taxon>Streptophyta</taxon>
        <taxon>Embryophyta</taxon>
        <taxon>Tracheophyta</taxon>
        <taxon>Lycopodiopsida</taxon>
        <taxon>Lycopodiales</taxon>
        <taxon>Lycopodiaceae</taxon>
        <taxon>Lycopodioideae</taxon>
        <taxon>Diphasiastrum</taxon>
    </lineage>
</organism>
<comment type="caution">
    <text evidence="1">The sequence shown here is derived from an EMBL/GenBank/DDBJ whole genome shotgun (WGS) entry which is preliminary data.</text>
</comment>
<keyword evidence="2" id="KW-1185">Reference proteome</keyword>
<dbReference type="EMBL" id="CM055099">
    <property type="protein sequence ID" value="KAJ7547631.1"/>
    <property type="molecule type" value="Genomic_DNA"/>
</dbReference>
<proteinExistence type="predicted"/>
<accession>A0ACC2D068</accession>
<name>A0ACC2D068_DIPCM</name>
<protein>
    <submittedName>
        <fullName evidence="1">Uncharacterized protein</fullName>
    </submittedName>
</protein>
<sequence length="588" mass="66592">MIFAVAFRHWWVANKSMKRIHEENNGFGRSHVLPDHFKVLFQLISAGLVTIILLYSSFLRTGPSYPLIPRDYFAQHFKSQSVHGNISASVQNVIEALRNATPRAAENSSQIVIDPAWSEKNPCRSRAELTGFYSERRYAKNLGENLEWEAVMSEYEKLHHACIQKIGNATSYFLSKNNSSACKFVIAHSNLGLGNKILTTVSTFMYAIMTQRVMLISSKTFIPDIMCEPFYQSSWRLPEDFPMPDQSPDLWSSEDSIFSHIERTTKDKVVSSTGLYAVKSGETYAAPSSRLFCSTELNQADDIPWVLLAGCMYFLPRLFSVPHFRPALEALFPDYMVLTHVLRSIMLPADPIWARVLSARKAYLQGADRMVGIQVRYREGYDHYTSTRSEIEARIQQCTIENGLLPIPDRRGWAWSSSRLPMATCAPTIKVFVASLFPSFHDRLHETYIQYPTIGGENVAVIQLSFNQYQSVHLEEDKKALMEMLLLSYADDLIVTPTSTFGGVAQAYGALIPWFINFNTENRTEAPNCLRGQTVDVCYQKGPEIYHCPHDPDTNGKSITSEVPYIQRCLTIDGYKDIKGGIQLITSN</sequence>